<comment type="catalytic activity">
    <reaction evidence="19">
        <text>L-seryl-[protein] + ATP = O-phospho-L-seryl-[protein] + ADP + H(+)</text>
        <dbReference type="Rhea" id="RHEA:17989"/>
        <dbReference type="Rhea" id="RHEA-COMP:9863"/>
        <dbReference type="Rhea" id="RHEA-COMP:11604"/>
        <dbReference type="ChEBI" id="CHEBI:15378"/>
        <dbReference type="ChEBI" id="CHEBI:29999"/>
        <dbReference type="ChEBI" id="CHEBI:30616"/>
        <dbReference type="ChEBI" id="CHEBI:83421"/>
        <dbReference type="ChEBI" id="CHEBI:456216"/>
        <dbReference type="EC" id="2.7.11.1"/>
    </reaction>
</comment>
<evidence type="ECO:0000259" key="21">
    <source>
        <dbReference type="Pfam" id="PF08263"/>
    </source>
</evidence>
<proteinExistence type="inferred from homology"/>
<dbReference type="Proteomes" id="UP001497457">
    <property type="component" value="Chromosome 15b"/>
</dbReference>
<dbReference type="FunFam" id="3.80.10.10:FF:000213">
    <property type="entry name" value="Tyrosine-sulfated glycopeptide receptor 1"/>
    <property type="match status" value="1"/>
</dbReference>
<keyword evidence="13" id="KW-0067">ATP-binding</keyword>
<feature type="domain" description="Disease resistance R13L4/SHOC-2-like LRR" evidence="22">
    <location>
        <begin position="330"/>
        <end position="510"/>
    </location>
</feature>
<keyword evidence="8" id="KW-0812">Transmembrane</keyword>
<name>A0ABC8XUU0_9POAL</name>
<keyword evidence="12" id="KW-0418">Kinase</keyword>
<dbReference type="FunFam" id="3.80.10.10:FF:000403">
    <property type="entry name" value="Receptor-like protein 2"/>
    <property type="match status" value="1"/>
</dbReference>
<keyword evidence="15" id="KW-0472">Membrane</keyword>
<feature type="domain" description="Leucine-rich repeat-containing N-terminal plant-type" evidence="21">
    <location>
        <begin position="20"/>
        <end position="58"/>
    </location>
</feature>
<evidence type="ECO:0000256" key="20">
    <source>
        <dbReference type="SAM" id="SignalP"/>
    </source>
</evidence>
<keyword evidence="7" id="KW-0808">Transferase</keyword>
<evidence type="ECO:0000256" key="11">
    <source>
        <dbReference type="ARBA" id="ARBA00022741"/>
    </source>
</evidence>
<feature type="signal peptide" evidence="20">
    <location>
        <begin position="1"/>
        <end position="19"/>
    </location>
</feature>
<dbReference type="SUPFAM" id="SSF52058">
    <property type="entry name" value="L domain-like"/>
    <property type="match status" value="2"/>
</dbReference>
<dbReference type="EMBL" id="OZ075125">
    <property type="protein sequence ID" value="CAL4930989.1"/>
    <property type="molecule type" value="Genomic_DNA"/>
</dbReference>
<dbReference type="SMART" id="SM00369">
    <property type="entry name" value="LRR_TYP"/>
    <property type="match status" value="7"/>
</dbReference>
<feature type="chain" id="PRO_5044784334" description="non-specific serine/threonine protein kinase" evidence="20">
    <location>
        <begin position="20"/>
        <end position="695"/>
    </location>
</feature>
<evidence type="ECO:0000256" key="4">
    <source>
        <dbReference type="ARBA" id="ARBA00022475"/>
    </source>
</evidence>
<dbReference type="EC" id="2.7.11.1" evidence="3"/>
<evidence type="ECO:0000256" key="5">
    <source>
        <dbReference type="ARBA" id="ARBA00022527"/>
    </source>
</evidence>
<keyword evidence="17" id="KW-0325">Glycoprotein</keyword>
<evidence type="ECO:0000256" key="6">
    <source>
        <dbReference type="ARBA" id="ARBA00022614"/>
    </source>
</evidence>
<organism evidence="23 24">
    <name type="scientific">Urochloa decumbens</name>
    <dbReference type="NCBI Taxonomy" id="240449"/>
    <lineage>
        <taxon>Eukaryota</taxon>
        <taxon>Viridiplantae</taxon>
        <taxon>Streptophyta</taxon>
        <taxon>Embryophyta</taxon>
        <taxon>Tracheophyta</taxon>
        <taxon>Spermatophyta</taxon>
        <taxon>Magnoliopsida</taxon>
        <taxon>Liliopsida</taxon>
        <taxon>Poales</taxon>
        <taxon>Poaceae</taxon>
        <taxon>PACMAD clade</taxon>
        <taxon>Panicoideae</taxon>
        <taxon>Panicodae</taxon>
        <taxon>Paniceae</taxon>
        <taxon>Melinidinae</taxon>
        <taxon>Urochloa</taxon>
    </lineage>
</organism>
<evidence type="ECO:0000259" key="22">
    <source>
        <dbReference type="Pfam" id="PF23598"/>
    </source>
</evidence>
<evidence type="ECO:0000256" key="8">
    <source>
        <dbReference type="ARBA" id="ARBA00022692"/>
    </source>
</evidence>
<comment type="catalytic activity">
    <reaction evidence="18">
        <text>L-threonyl-[protein] + ATP = O-phospho-L-threonyl-[protein] + ADP + H(+)</text>
        <dbReference type="Rhea" id="RHEA:46608"/>
        <dbReference type="Rhea" id="RHEA-COMP:11060"/>
        <dbReference type="Rhea" id="RHEA-COMP:11605"/>
        <dbReference type="ChEBI" id="CHEBI:15378"/>
        <dbReference type="ChEBI" id="CHEBI:30013"/>
        <dbReference type="ChEBI" id="CHEBI:30616"/>
        <dbReference type="ChEBI" id="CHEBI:61977"/>
        <dbReference type="ChEBI" id="CHEBI:456216"/>
        <dbReference type="EC" id="2.7.11.1"/>
    </reaction>
</comment>
<evidence type="ECO:0000256" key="17">
    <source>
        <dbReference type="ARBA" id="ARBA00023180"/>
    </source>
</evidence>
<evidence type="ECO:0000256" key="14">
    <source>
        <dbReference type="ARBA" id="ARBA00022989"/>
    </source>
</evidence>
<keyword evidence="14" id="KW-1133">Transmembrane helix</keyword>
<accession>A0ABC8XUU0</accession>
<reference evidence="23 24" key="2">
    <citation type="submission" date="2024-10" db="EMBL/GenBank/DDBJ databases">
        <authorList>
            <person name="Ryan C."/>
        </authorList>
    </citation>
    <scope>NUCLEOTIDE SEQUENCE [LARGE SCALE GENOMIC DNA]</scope>
</reference>
<protein>
    <recommendedName>
        <fullName evidence="3">non-specific serine/threonine protein kinase</fullName>
        <ecNumber evidence="3">2.7.11.1</ecNumber>
    </recommendedName>
</protein>
<dbReference type="InterPro" id="IPR051716">
    <property type="entry name" value="Plant_RL_S/T_kinase"/>
</dbReference>
<dbReference type="Gene3D" id="3.80.10.10">
    <property type="entry name" value="Ribonuclease Inhibitor"/>
    <property type="match status" value="4"/>
</dbReference>
<dbReference type="PROSITE" id="PS51450">
    <property type="entry name" value="LRR"/>
    <property type="match status" value="1"/>
</dbReference>
<keyword evidence="16" id="KW-0675">Receptor</keyword>
<evidence type="ECO:0000256" key="3">
    <source>
        <dbReference type="ARBA" id="ARBA00012513"/>
    </source>
</evidence>
<dbReference type="InterPro" id="IPR032675">
    <property type="entry name" value="LRR_dom_sf"/>
</dbReference>
<reference evidence="24" key="1">
    <citation type="submission" date="2024-06" db="EMBL/GenBank/DDBJ databases">
        <authorList>
            <person name="Ryan C."/>
        </authorList>
    </citation>
    <scope>NUCLEOTIDE SEQUENCE [LARGE SCALE GENOMIC DNA]</scope>
</reference>
<keyword evidence="5" id="KW-0723">Serine/threonine-protein kinase</keyword>
<gene>
    <name evidence="23" type="ORF">URODEC1_LOCUS26803</name>
</gene>
<evidence type="ECO:0000256" key="19">
    <source>
        <dbReference type="ARBA" id="ARBA00048679"/>
    </source>
</evidence>
<evidence type="ECO:0000256" key="16">
    <source>
        <dbReference type="ARBA" id="ARBA00023170"/>
    </source>
</evidence>
<evidence type="ECO:0000256" key="1">
    <source>
        <dbReference type="ARBA" id="ARBA00004251"/>
    </source>
</evidence>
<evidence type="ECO:0000256" key="7">
    <source>
        <dbReference type="ARBA" id="ARBA00022679"/>
    </source>
</evidence>
<dbReference type="FunFam" id="3.80.10.10:FF:000530">
    <property type="entry name" value="Receptor-like protein 2"/>
    <property type="match status" value="1"/>
</dbReference>
<dbReference type="InterPro" id="IPR013210">
    <property type="entry name" value="LRR_N_plant-typ"/>
</dbReference>
<evidence type="ECO:0000256" key="10">
    <source>
        <dbReference type="ARBA" id="ARBA00022737"/>
    </source>
</evidence>
<dbReference type="GO" id="GO:0004674">
    <property type="term" value="F:protein serine/threonine kinase activity"/>
    <property type="evidence" value="ECO:0007669"/>
    <property type="project" value="UniProtKB-KW"/>
</dbReference>
<keyword evidence="6" id="KW-0433">Leucine-rich repeat</keyword>
<dbReference type="InterPro" id="IPR055414">
    <property type="entry name" value="LRR_R13L4/SHOC2-like"/>
</dbReference>
<evidence type="ECO:0000256" key="2">
    <source>
        <dbReference type="ARBA" id="ARBA00009592"/>
    </source>
</evidence>
<evidence type="ECO:0000256" key="12">
    <source>
        <dbReference type="ARBA" id="ARBA00022777"/>
    </source>
</evidence>
<evidence type="ECO:0000256" key="15">
    <source>
        <dbReference type="ARBA" id="ARBA00023136"/>
    </source>
</evidence>
<evidence type="ECO:0000256" key="13">
    <source>
        <dbReference type="ARBA" id="ARBA00022840"/>
    </source>
</evidence>
<dbReference type="PANTHER" id="PTHR48053">
    <property type="entry name" value="LEUCINE RICH REPEAT FAMILY PROTEIN, EXPRESSED"/>
    <property type="match status" value="1"/>
</dbReference>
<dbReference type="InterPro" id="IPR001611">
    <property type="entry name" value="Leu-rich_rpt"/>
</dbReference>
<comment type="similarity">
    <text evidence="2">Belongs to the RLP family.</text>
</comment>
<dbReference type="GO" id="GO:0005524">
    <property type="term" value="F:ATP binding"/>
    <property type="evidence" value="ECO:0007669"/>
    <property type="project" value="UniProtKB-KW"/>
</dbReference>
<sequence length="695" mass="75827">MPSFVLALVLLFSLSRSCSDHEKSTLLMFLTGLSQDRGLAASWRNGTDCCRWEGITCNANREVTEVSLASRGLEGHISPSLGSLEGMLRLNLSSNFLSGSLPVVLMFSSSMLSLDVSFNHLGGGLLELPSSVPGRPLLVLNISSNFFTGSFPSTTWEKTTNLIALSASNNSFTGRMPSSFCISAPSLAFLDLSYNQFSGHVPPGLGKCSGLRVFKAGYKITGILPDELFDATSLEYLSLSTNGLEGTLDAAHIVKLKNLVSLDLSMNGLSGKIPDSIGQLKKLEELHLEHNNMSGEVPTSLSRCTSLTTISLRRNNFQGELTNINFSTISNLKTLDLYGNNFTGTIPESIYSCSNLTALRLSVNKFHGQLSKRIENLKSLTFLSLTDNNFINITNTLHILKSSRNLKVLLIGLNFRHEVMPQDETMDGFENIQVLGIQNCSLSGKLPVWLSKLTNLKMLLLWNNRLTGPIPSWINSLQSLYNIDISNNSLTGEIPATLMEMSMLKTLDFLDTKYFELPVYLSPEYQYRSFNSLPRLLNLSNNDLTSTIPPNIGQLGALASLDLSFNNLSGGIPRSLCNLTNLIVLDLSNNHLTGSIPAALNGLNFLSELNISNNNLEGPIPSEGQFSTFSNSSFDGNPKLCGFILARPCRPAEAHPASILSTRQAVHKASFVIGFSVFFGIGVLYDQMVLSRFLG</sequence>
<evidence type="ECO:0000256" key="9">
    <source>
        <dbReference type="ARBA" id="ARBA00022729"/>
    </source>
</evidence>
<dbReference type="FunFam" id="3.80.10.10:FF:000383">
    <property type="entry name" value="Leucine-rich repeat receptor protein kinase EMS1"/>
    <property type="match status" value="1"/>
</dbReference>
<keyword evidence="9 20" id="KW-0732">Signal</keyword>
<dbReference type="GO" id="GO:0005886">
    <property type="term" value="C:plasma membrane"/>
    <property type="evidence" value="ECO:0007669"/>
    <property type="project" value="UniProtKB-SubCell"/>
</dbReference>
<dbReference type="Pfam" id="PF13855">
    <property type="entry name" value="LRR_8"/>
    <property type="match status" value="2"/>
</dbReference>
<keyword evidence="4" id="KW-1003">Cell membrane</keyword>
<comment type="subcellular location">
    <subcellularLocation>
        <location evidence="1">Cell membrane</location>
        <topology evidence="1">Single-pass type I membrane protein</topology>
    </subcellularLocation>
</comment>
<keyword evidence="10" id="KW-0677">Repeat</keyword>
<dbReference type="Pfam" id="PF23598">
    <property type="entry name" value="LRR_14"/>
    <property type="match status" value="1"/>
</dbReference>
<dbReference type="PANTHER" id="PTHR48053:SF164">
    <property type="entry name" value="LEUCINE-RICH REPEAT-CONTAINING N-TERMINAL PLANT-TYPE DOMAIN-CONTAINING PROTEIN"/>
    <property type="match status" value="1"/>
</dbReference>
<evidence type="ECO:0000313" key="23">
    <source>
        <dbReference type="EMBL" id="CAL4930989.1"/>
    </source>
</evidence>
<evidence type="ECO:0000313" key="24">
    <source>
        <dbReference type="Proteomes" id="UP001497457"/>
    </source>
</evidence>
<keyword evidence="11" id="KW-0547">Nucleotide-binding</keyword>
<dbReference type="AlphaFoldDB" id="A0ABC8XUU0"/>
<keyword evidence="24" id="KW-1185">Reference proteome</keyword>
<dbReference type="Pfam" id="PF00560">
    <property type="entry name" value="LRR_1"/>
    <property type="match status" value="2"/>
</dbReference>
<evidence type="ECO:0000256" key="18">
    <source>
        <dbReference type="ARBA" id="ARBA00047899"/>
    </source>
</evidence>
<dbReference type="InterPro" id="IPR003591">
    <property type="entry name" value="Leu-rich_rpt_typical-subtyp"/>
</dbReference>
<dbReference type="PRINTS" id="PR00019">
    <property type="entry name" value="LEURICHRPT"/>
</dbReference>
<dbReference type="Pfam" id="PF08263">
    <property type="entry name" value="LRRNT_2"/>
    <property type="match status" value="1"/>
</dbReference>